<evidence type="ECO:0000256" key="1">
    <source>
        <dbReference type="SAM" id="SignalP"/>
    </source>
</evidence>
<dbReference type="Proteomes" id="UP000267268">
    <property type="component" value="Chromosome 2"/>
</dbReference>
<dbReference type="Pfam" id="PF03781">
    <property type="entry name" value="FGE-sulfatase"/>
    <property type="match status" value="1"/>
</dbReference>
<keyword evidence="4" id="KW-1185">Reference proteome</keyword>
<evidence type="ECO:0000259" key="2">
    <source>
        <dbReference type="Pfam" id="PF03781"/>
    </source>
</evidence>
<proteinExistence type="predicted"/>
<feature type="signal peptide" evidence="1">
    <location>
        <begin position="1"/>
        <end position="31"/>
    </location>
</feature>
<dbReference type="InterPro" id="IPR042095">
    <property type="entry name" value="SUMF_sf"/>
</dbReference>
<dbReference type="InterPro" id="IPR016187">
    <property type="entry name" value="CTDL_fold"/>
</dbReference>
<name>A0A3S9P9P6_9BACT</name>
<feature type="chain" id="PRO_5019345042" description="Sulfatase-modifying factor enzyme-like domain-containing protein" evidence="1">
    <location>
        <begin position="32"/>
        <end position="527"/>
    </location>
</feature>
<dbReference type="EMBL" id="CP034563">
    <property type="protein sequence ID" value="AZQ64926.1"/>
    <property type="molecule type" value="Genomic_DNA"/>
</dbReference>
<protein>
    <recommendedName>
        <fullName evidence="2">Sulfatase-modifying factor enzyme-like domain-containing protein</fullName>
    </recommendedName>
</protein>
<gene>
    <name evidence="3" type="ORF">EI427_22125</name>
</gene>
<keyword evidence="1" id="KW-0732">Signal</keyword>
<dbReference type="InterPro" id="IPR005532">
    <property type="entry name" value="SUMF_dom"/>
</dbReference>
<organism evidence="3 4">
    <name type="scientific">Flammeovirga pectinis</name>
    <dbReference type="NCBI Taxonomy" id="2494373"/>
    <lineage>
        <taxon>Bacteria</taxon>
        <taxon>Pseudomonadati</taxon>
        <taxon>Bacteroidota</taxon>
        <taxon>Cytophagia</taxon>
        <taxon>Cytophagales</taxon>
        <taxon>Flammeovirgaceae</taxon>
        <taxon>Flammeovirga</taxon>
    </lineage>
</organism>
<reference evidence="3 4" key="1">
    <citation type="submission" date="2018-12" db="EMBL/GenBank/DDBJ databases">
        <title>Flammeovirga pectinis sp. nov., isolated from the gut of the Korean scallop, Patinopecten yessoensis.</title>
        <authorList>
            <person name="Bae J.-W."/>
            <person name="Jeong Y.-S."/>
            <person name="Kang W."/>
        </authorList>
    </citation>
    <scope>NUCLEOTIDE SEQUENCE [LARGE SCALE GENOMIC DNA]</scope>
    <source>
        <strain evidence="3 4">L12M1</strain>
    </source>
</reference>
<feature type="domain" description="Sulfatase-modifying factor enzyme-like" evidence="2">
    <location>
        <begin position="254"/>
        <end position="446"/>
    </location>
</feature>
<dbReference type="KEGG" id="fll:EI427_22125"/>
<dbReference type="RefSeq" id="WP_126619130.1">
    <property type="nucleotide sequence ID" value="NZ_CP034563.1"/>
</dbReference>
<dbReference type="SUPFAM" id="SSF56436">
    <property type="entry name" value="C-type lectin-like"/>
    <property type="match status" value="1"/>
</dbReference>
<evidence type="ECO:0000313" key="3">
    <source>
        <dbReference type="EMBL" id="AZQ64926.1"/>
    </source>
</evidence>
<sequence>MESITKSRLLDIKKCLFISLCLLMTDLICNANNITVTNVVLSEPDTTAKTADITFTVTWENSWRVSASPSNWDAAWVFLKFQNVSTGNWEHLSINTSALANSIDDGDSTYPNPKLDINNDSGTGYGHGMFVYSDGSVDLNGDVSYNVSMAWDYEEDGVISNDELNIRVYAIEMVYVPSGAFHLGSGGNETAHFYKYDDGSNTSDTYQVLSENTISIEATKDSLFYDNGGEIADRGDAAVGIPVTIPANFPKGYSSFYCMKYEVTQGEYVNFINTLTDSQKANRLEDDYNKPSTRNSISVVDGELYSSVPHVPFGRLQWADLVAYFDWMALRPITELEYEKLCRGIAAPVTGEFPWGTNQVSSEVYYSDVINLINDLGSETEALDESIIDTSNATEGNANYESVSGDEDGNVLRVGTYASYTNSIRASSGATYYGIMNIAGNMRELWITIGNTTGRSFTGQHGNGKIDTDGNADVLNWPGNDAIGTGLRGTSFKENGTLMRTSNRFSASKTFSIRSNYVSGRAGRTAN</sequence>
<evidence type="ECO:0000313" key="4">
    <source>
        <dbReference type="Proteomes" id="UP000267268"/>
    </source>
</evidence>
<dbReference type="Gene3D" id="3.90.1580.10">
    <property type="entry name" value="paralog of FGE (formylglycine-generating enzyme)"/>
    <property type="match status" value="1"/>
</dbReference>
<dbReference type="OrthoDB" id="662753at2"/>
<dbReference type="AlphaFoldDB" id="A0A3S9P9P6"/>
<accession>A0A3S9P9P6</accession>